<organism evidence="1">
    <name type="scientific">Dictyoglomus thermophilum</name>
    <dbReference type="NCBI Taxonomy" id="14"/>
    <lineage>
        <taxon>Bacteria</taxon>
        <taxon>Pseudomonadati</taxon>
        <taxon>Dictyoglomota</taxon>
        <taxon>Dictyoglomia</taxon>
        <taxon>Dictyoglomales</taxon>
        <taxon>Dictyoglomaceae</taxon>
        <taxon>Dictyoglomus</taxon>
    </lineage>
</organism>
<evidence type="ECO:0000313" key="1">
    <source>
        <dbReference type="EMBL" id="HFX12595.1"/>
    </source>
</evidence>
<protein>
    <recommendedName>
        <fullName evidence="2">Carboxypeptidase regulatory-like domain-containing protein</fullName>
    </recommendedName>
</protein>
<dbReference type="PANTHER" id="PTHR42754:SF1">
    <property type="entry name" value="LIPOPROTEIN"/>
    <property type="match status" value="1"/>
</dbReference>
<name>A0A7C3MIL2_DICTH</name>
<dbReference type="AlphaFoldDB" id="A0A7C3MIL2"/>
<dbReference type="EMBL" id="DTIN01000007">
    <property type="protein sequence ID" value="HFX12595.1"/>
    <property type="molecule type" value="Genomic_DNA"/>
</dbReference>
<sequence length="467" mass="53880">MSKKYFVFPLLIILLLTFSFSQTNLSYAKLEGNIYHKDDGKPIEGAIIRILGTDCIGISDEDGRYVIKNIPIVGEQETFTIDVYEPNLKSIVLRRPVILKAGTNQIDFSISLSELFKKYFGNFDQEFPFSIKLTNDSCYLISGKLTPINSNKSYLYLLKVDKYGRKVWGRTYSIGEDLLNAYVDINDNEYIVTATAINKDKGHDIYLLKLDSNGKIIWEKNYGRSDWDEMIKNFIITKEREIVAVGLVRIRNKESIKSDNYIVKFNKNGEKIWDKVYGDKGEDYFEKVIQASNGDYIIVGSTTPTDKPSYATYYRIDRNSNLIWNKEIKSEGPVYGKAIIVGPQGYVIVGNEYKNLQQGIFLVYINDKGDVLIRKNYSKKGRDTYVTSIAKNSKNYILAGYVNENKINNSYILKLDLNWNFVGEIVERKDFNNFITDVISEKDIYFIFLGYLIQDQNMDIYLYKISL</sequence>
<reference evidence="1" key="1">
    <citation type="journal article" date="2020" name="mSystems">
        <title>Genome- and Community-Level Interaction Insights into Carbon Utilization and Element Cycling Functions of Hydrothermarchaeota in Hydrothermal Sediment.</title>
        <authorList>
            <person name="Zhou Z."/>
            <person name="Liu Y."/>
            <person name="Xu W."/>
            <person name="Pan J."/>
            <person name="Luo Z.H."/>
            <person name="Li M."/>
        </authorList>
    </citation>
    <scope>NUCLEOTIDE SEQUENCE [LARGE SCALE GENOMIC DNA]</scope>
    <source>
        <strain evidence="1">SpSt-81</strain>
    </source>
</reference>
<proteinExistence type="predicted"/>
<dbReference type="InterPro" id="IPR008969">
    <property type="entry name" value="CarboxyPept-like_regulatory"/>
</dbReference>
<dbReference type="PANTHER" id="PTHR42754">
    <property type="entry name" value="ENDOGLUCANASE"/>
    <property type="match status" value="1"/>
</dbReference>
<dbReference type="InterPro" id="IPR011047">
    <property type="entry name" value="Quinoprotein_ADH-like_sf"/>
</dbReference>
<accession>A0A7C3MIL2</accession>
<comment type="caution">
    <text evidence="1">The sequence shown here is derived from an EMBL/GenBank/DDBJ whole genome shotgun (WGS) entry which is preliminary data.</text>
</comment>
<dbReference type="SUPFAM" id="SSF49464">
    <property type="entry name" value="Carboxypeptidase regulatory domain-like"/>
    <property type="match status" value="1"/>
</dbReference>
<gene>
    <name evidence="1" type="ORF">ENW00_00310</name>
</gene>
<dbReference type="SUPFAM" id="SSF50998">
    <property type="entry name" value="Quinoprotein alcohol dehydrogenase-like"/>
    <property type="match status" value="1"/>
</dbReference>
<evidence type="ECO:0008006" key="2">
    <source>
        <dbReference type="Google" id="ProtNLM"/>
    </source>
</evidence>